<evidence type="ECO:0000256" key="1">
    <source>
        <dbReference type="SAM" id="MobiDB-lite"/>
    </source>
</evidence>
<dbReference type="Proteomes" id="UP000703269">
    <property type="component" value="Unassembled WGS sequence"/>
</dbReference>
<evidence type="ECO:0000313" key="3">
    <source>
        <dbReference type="EMBL" id="GJE85271.1"/>
    </source>
</evidence>
<keyword evidence="4" id="KW-1185">Reference proteome</keyword>
<sequence length="225" mass="24409">MSSSIFIPTATTAAPPSSTSGITFIPSAAPSGSKDHSTLRIVATIVPIVVIVAITLWGLLVAGGIMHHRSSYETDATPELNEKRGADDEPQLWEVSLKSVKPEDYHDALHPLALEVQPEQLVYYAARGHRSTSQIDITGGKRRLWRTFTSSSSITRTDAPLQQAQVSVLVVMPSPPATSPAVKHVDYAIGTRQALYRGEETKVKAQLEAHETPIMMDMCVYGYIG</sequence>
<protein>
    <submittedName>
        <fullName evidence="3">Uncharacterized protein</fullName>
    </submittedName>
</protein>
<evidence type="ECO:0000256" key="2">
    <source>
        <dbReference type="SAM" id="Phobius"/>
    </source>
</evidence>
<dbReference type="EMBL" id="BPQB01000002">
    <property type="protein sequence ID" value="GJE85271.1"/>
    <property type="molecule type" value="Genomic_DNA"/>
</dbReference>
<name>A0A9P3L7P0_9APHY</name>
<accession>A0A9P3L7P0</accession>
<proteinExistence type="predicted"/>
<dbReference type="AlphaFoldDB" id="A0A9P3L7P0"/>
<reference evidence="3 4" key="1">
    <citation type="submission" date="2021-08" db="EMBL/GenBank/DDBJ databases">
        <title>Draft Genome Sequence of Phanerochaete sordida strain YK-624.</title>
        <authorList>
            <person name="Mori T."/>
            <person name="Dohra H."/>
            <person name="Suzuki T."/>
            <person name="Kawagishi H."/>
            <person name="Hirai H."/>
        </authorList>
    </citation>
    <scope>NUCLEOTIDE SEQUENCE [LARGE SCALE GENOMIC DNA]</scope>
    <source>
        <strain evidence="3 4">YK-624</strain>
    </source>
</reference>
<feature type="transmembrane region" description="Helical" evidence="2">
    <location>
        <begin position="37"/>
        <end position="62"/>
    </location>
</feature>
<comment type="caution">
    <text evidence="3">The sequence shown here is derived from an EMBL/GenBank/DDBJ whole genome shotgun (WGS) entry which is preliminary data.</text>
</comment>
<keyword evidence="2" id="KW-1133">Transmembrane helix</keyword>
<keyword evidence="2" id="KW-0812">Transmembrane</keyword>
<keyword evidence="2" id="KW-0472">Membrane</keyword>
<evidence type="ECO:0000313" key="4">
    <source>
        <dbReference type="Proteomes" id="UP000703269"/>
    </source>
</evidence>
<organism evidence="3 4">
    <name type="scientific">Phanerochaete sordida</name>
    <dbReference type="NCBI Taxonomy" id="48140"/>
    <lineage>
        <taxon>Eukaryota</taxon>
        <taxon>Fungi</taxon>
        <taxon>Dikarya</taxon>
        <taxon>Basidiomycota</taxon>
        <taxon>Agaricomycotina</taxon>
        <taxon>Agaricomycetes</taxon>
        <taxon>Polyporales</taxon>
        <taxon>Phanerochaetaceae</taxon>
        <taxon>Phanerochaete</taxon>
    </lineage>
</organism>
<feature type="region of interest" description="Disordered" evidence="1">
    <location>
        <begin position="1"/>
        <end position="21"/>
    </location>
</feature>
<gene>
    <name evidence="3" type="ORF">PsYK624_013500</name>
</gene>